<dbReference type="AlphaFoldDB" id="A0A0G0QVC9"/>
<dbReference type="EMBL" id="LBYB01000014">
    <property type="protein sequence ID" value="KKR41321.1"/>
    <property type="molecule type" value="Genomic_DNA"/>
</dbReference>
<dbReference type="Gene3D" id="3.30.450.90">
    <property type="match status" value="1"/>
</dbReference>
<dbReference type="PROSITE" id="PS00662">
    <property type="entry name" value="T2SP_E"/>
    <property type="match status" value="1"/>
</dbReference>
<evidence type="ECO:0000256" key="1">
    <source>
        <dbReference type="ARBA" id="ARBA00006611"/>
    </source>
</evidence>
<evidence type="ECO:0000259" key="2">
    <source>
        <dbReference type="PROSITE" id="PS00662"/>
    </source>
</evidence>
<dbReference type="InterPro" id="IPR001482">
    <property type="entry name" value="T2SS/T4SS_dom"/>
</dbReference>
<dbReference type="InterPro" id="IPR006321">
    <property type="entry name" value="PilT/PilU"/>
</dbReference>
<dbReference type="Gene3D" id="3.40.50.300">
    <property type="entry name" value="P-loop containing nucleotide triphosphate hydrolases"/>
    <property type="match status" value="1"/>
</dbReference>
<dbReference type="NCBIfam" id="TIGR01420">
    <property type="entry name" value="pilT_fam"/>
    <property type="match status" value="1"/>
</dbReference>
<feature type="domain" description="Bacterial type II secretion system protein E" evidence="2">
    <location>
        <begin position="198"/>
        <end position="212"/>
    </location>
</feature>
<comment type="caution">
    <text evidence="3">The sequence shown here is derived from an EMBL/GenBank/DDBJ whole genome shotgun (WGS) entry which is preliminary data.</text>
</comment>
<gene>
    <name evidence="3" type="ORF">UT77_C0014G0018</name>
</gene>
<proteinExistence type="inferred from homology"/>
<evidence type="ECO:0000313" key="4">
    <source>
        <dbReference type="Proteomes" id="UP000034881"/>
    </source>
</evidence>
<dbReference type="PANTHER" id="PTHR30486:SF16">
    <property type="entry name" value="TWITCHING MOTILITY PROTEIN PILT"/>
    <property type="match status" value="1"/>
</dbReference>
<comment type="similarity">
    <text evidence="1">Belongs to the GSP E family.</text>
</comment>
<evidence type="ECO:0000313" key="3">
    <source>
        <dbReference type="EMBL" id="KKR41321.1"/>
    </source>
</evidence>
<protein>
    <submittedName>
        <fullName evidence="3">Twitching motility protein</fullName>
    </submittedName>
</protein>
<reference evidence="3 4" key="1">
    <citation type="journal article" date="2015" name="Nature">
        <title>rRNA introns, odd ribosomes, and small enigmatic genomes across a large radiation of phyla.</title>
        <authorList>
            <person name="Brown C.T."/>
            <person name="Hug L.A."/>
            <person name="Thomas B.C."/>
            <person name="Sharon I."/>
            <person name="Castelle C.J."/>
            <person name="Singh A."/>
            <person name="Wilkins M.J."/>
            <person name="Williams K.H."/>
            <person name="Banfield J.F."/>
        </authorList>
    </citation>
    <scope>NUCLEOTIDE SEQUENCE [LARGE SCALE GENOMIC DNA]</scope>
</reference>
<dbReference type="CDD" id="cd01131">
    <property type="entry name" value="PilT"/>
    <property type="match status" value="1"/>
</dbReference>
<dbReference type="GO" id="GO:0005524">
    <property type="term" value="F:ATP binding"/>
    <property type="evidence" value="ECO:0007669"/>
    <property type="project" value="InterPro"/>
</dbReference>
<dbReference type="InterPro" id="IPR027417">
    <property type="entry name" value="P-loop_NTPase"/>
</dbReference>
<dbReference type="Pfam" id="PF00437">
    <property type="entry name" value="T2SSE"/>
    <property type="match status" value="1"/>
</dbReference>
<dbReference type="SUPFAM" id="SSF52540">
    <property type="entry name" value="P-loop containing nucleoside triphosphate hydrolases"/>
    <property type="match status" value="1"/>
</dbReference>
<sequence>MTIVMNIQQLLDLTIQRNASDLHLSVGFPPTLRIYGELFPVPGEPVITSAQIDSLILPLLSEMQKKIYIETLELDFSFQVEKKARFRANLFRQKGHPSVALRLIPFQIPPLEQLGFPQVVNKLVDLKQGFILVTGPTGHGKSTTLASFINKINQTRASHILTVEDPIEYVYPYGKSLIEQREMYSDTRSWDNALRSALREDPDVLLVGEMRDLETISSAMTIAETGHLVFATLHTNSAAQSVDRIIDVFPEIQQPQIRLQLASTLEAILSLRLIPTIDPGRALASEILFATPAVRNIIREGKTYLIDNTIETSAELGMQTLERSLAGLIKSGKISQDVALRYALRPELLSKLLR</sequence>
<organism evidence="3 4">
    <name type="scientific">Candidatus Daviesbacteria bacterium GW2011_GWC2_40_12</name>
    <dbReference type="NCBI Taxonomy" id="1618431"/>
    <lineage>
        <taxon>Bacteria</taxon>
        <taxon>Candidatus Daviesiibacteriota</taxon>
    </lineage>
</organism>
<name>A0A0G0QVC9_9BACT</name>
<dbReference type="Proteomes" id="UP000034881">
    <property type="component" value="Unassembled WGS sequence"/>
</dbReference>
<accession>A0A0G0QVC9</accession>
<dbReference type="InterPro" id="IPR050921">
    <property type="entry name" value="T4SS_GSP_E_ATPase"/>
</dbReference>
<dbReference type="PATRIC" id="fig|1618431.3.peg.1236"/>
<dbReference type="GO" id="GO:0016887">
    <property type="term" value="F:ATP hydrolysis activity"/>
    <property type="evidence" value="ECO:0007669"/>
    <property type="project" value="InterPro"/>
</dbReference>
<dbReference type="PANTHER" id="PTHR30486">
    <property type="entry name" value="TWITCHING MOTILITY PROTEIN PILT"/>
    <property type="match status" value="1"/>
</dbReference>